<sequence length="385" mass="43889">MNSLSKQLQLSTLLPNLCALDGCPKSGKLICTHCEAVPDPELFENNLPNVGYCSPSHLEEDATAHKEMRRSRRWLRFADRVAQLHYVVFTTERDTMWLNKLVNSQITLIGGVRLFEFQFVDVPASETTFCSDSVDEETRQQALHLNQCCHTICLATPLLAYMNIQGAFRIKEYNISITAGLRIASMTISRSTFTALRFNNGPLHSVLLLAPKFLPAAKPDDGPFAEAGIISDPSFKQMGFKESTQEAKDYLLKLDNIKKGHGAAEFGDGFKNFLSYSADPSEDIRFYGMWRHTAICVICNVLYPILEDLGGPKGFEDLRKQEWEDLKQKLSVQLREKLNELRSELDNILYPIEDPAWEQNLTELLKQREKGREYREMIACLYKYN</sequence>
<gene>
    <name evidence="1" type="ORF">BU23DRAFT_575819</name>
</gene>
<accession>A0A6A5UGG4</accession>
<protein>
    <submittedName>
        <fullName evidence="1">Uncharacterized protein</fullName>
    </submittedName>
</protein>
<evidence type="ECO:0000313" key="1">
    <source>
        <dbReference type="EMBL" id="KAF1964293.1"/>
    </source>
</evidence>
<evidence type="ECO:0000313" key="2">
    <source>
        <dbReference type="Proteomes" id="UP000800036"/>
    </source>
</evidence>
<dbReference type="AlphaFoldDB" id="A0A6A5UGG4"/>
<dbReference type="EMBL" id="ML976795">
    <property type="protein sequence ID" value="KAF1964293.1"/>
    <property type="molecule type" value="Genomic_DNA"/>
</dbReference>
<keyword evidence="2" id="KW-1185">Reference proteome</keyword>
<reference evidence="1" key="1">
    <citation type="journal article" date="2020" name="Stud. Mycol.">
        <title>101 Dothideomycetes genomes: a test case for predicting lifestyles and emergence of pathogens.</title>
        <authorList>
            <person name="Haridas S."/>
            <person name="Albert R."/>
            <person name="Binder M."/>
            <person name="Bloem J."/>
            <person name="Labutti K."/>
            <person name="Salamov A."/>
            <person name="Andreopoulos B."/>
            <person name="Baker S."/>
            <person name="Barry K."/>
            <person name="Bills G."/>
            <person name="Bluhm B."/>
            <person name="Cannon C."/>
            <person name="Castanera R."/>
            <person name="Culley D."/>
            <person name="Daum C."/>
            <person name="Ezra D."/>
            <person name="Gonzalez J."/>
            <person name="Henrissat B."/>
            <person name="Kuo A."/>
            <person name="Liang C."/>
            <person name="Lipzen A."/>
            <person name="Lutzoni F."/>
            <person name="Magnuson J."/>
            <person name="Mondo S."/>
            <person name="Nolan M."/>
            <person name="Ohm R."/>
            <person name="Pangilinan J."/>
            <person name="Park H.-J."/>
            <person name="Ramirez L."/>
            <person name="Alfaro M."/>
            <person name="Sun H."/>
            <person name="Tritt A."/>
            <person name="Yoshinaga Y."/>
            <person name="Zwiers L.-H."/>
            <person name="Turgeon B."/>
            <person name="Goodwin S."/>
            <person name="Spatafora J."/>
            <person name="Crous P."/>
            <person name="Grigoriev I."/>
        </authorList>
    </citation>
    <scope>NUCLEOTIDE SEQUENCE</scope>
    <source>
        <strain evidence="1">CBS 107.79</strain>
    </source>
</reference>
<name>A0A6A5UGG4_9PLEO</name>
<proteinExistence type="predicted"/>
<dbReference type="Proteomes" id="UP000800036">
    <property type="component" value="Unassembled WGS sequence"/>
</dbReference>
<organism evidence="1 2">
    <name type="scientific">Bimuria novae-zelandiae CBS 107.79</name>
    <dbReference type="NCBI Taxonomy" id="1447943"/>
    <lineage>
        <taxon>Eukaryota</taxon>
        <taxon>Fungi</taxon>
        <taxon>Dikarya</taxon>
        <taxon>Ascomycota</taxon>
        <taxon>Pezizomycotina</taxon>
        <taxon>Dothideomycetes</taxon>
        <taxon>Pleosporomycetidae</taxon>
        <taxon>Pleosporales</taxon>
        <taxon>Massarineae</taxon>
        <taxon>Didymosphaeriaceae</taxon>
        <taxon>Bimuria</taxon>
    </lineage>
</organism>